<dbReference type="Proteomes" id="UP000831701">
    <property type="component" value="Chromosome 6"/>
</dbReference>
<evidence type="ECO:0000313" key="1">
    <source>
        <dbReference type="EMBL" id="KAI3371328.1"/>
    </source>
</evidence>
<proteinExistence type="predicted"/>
<sequence>MSLLARPIFRSGAGSVVNRLLPPSLRQNKKNTSMTCPAHSLSPPVTSRAECRQSPSVVEMAALRQEHRYGLSCGKINKNSPNQTLYHVKLTDTAIRTLEAHQNLKASLSNQPAICFKGSQGYIKIPVPTTESPDGFRVFSFYLSSDSKDKPQSSFDCIHQYVSGEGRDHLEGKGSIQDKITVCATDDSYQTTRERMSQVEKDIWSRSAIEIKPGPSKCVKVQRKQGLVSGSDSSNKHSPSNKRSLVPSPVAHRPLRDRIIHLLALKPYRKPELLLWLERERASPKDKADLTSVLDEVGKLNLKDHSYSLKDELYRLVQKEWPGYVEEERQLIHRLLIRKLQPLHSSQLKSPQSNHSFHKTPGDSPSQLSPAKNLSVKRPLPSDPSNCQTPKKQRLLDQCLPQQSPSHGDYSTNGARSSSTHRNSSVQVKLEFDKANNHLQGSPNRLYSPHKLSGSSTTPKPERTETAPTVPSPKPPNTDTSKCTEQQFTNGQHKKKRSKKHKDKERERLKPDWIETSPDLKQNQDNLKDHEGEKTPVNRTSAEELPDYLIKYSTITTLEQRQQYKDDFCAEYDEYRALHDRIGAITEMFVQLGSKINTLSPGTQEYKLMEDQILQKYRKYKKKFPGYREEKKRCEYLHQKLSHIKDLITDYDRAQGLS</sequence>
<comment type="caution">
    <text evidence="1">The sequence shown here is derived from an EMBL/GenBank/DDBJ whole genome shotgun (WGS) entry which is preliminary data.</text>
</comment>
<accession>A0ACB8WU00</accession>
<dbReference type="EMBL" id="CM041536">
    <property type="protein sequence ID" value="KAI3371328.1"/>
    <property type="molecule type" value="Genomic_DNA"/>
</dbReference>
<protein>
    <submittedName>
        <fullName evidence="1">Uncharacterized protein</fullName>
    </submittedName>
</protein>
<gene>
    <name evidence="1" type="ORF">L3Q82_023948</name>
</gene>
<reference evidence="1" key="1">
    <citation type="submission" date="2022-04" db="EMBL/GenBank/DDBJ databases">
        <title>Jade perch genome.</title>
        <authorList>
            <person name="Chao B."/>
        </authorList>
    </citation>
    <scope>NUCLEOTIDE SEQUENCE</scope>
    <source>
        <strain evidence="1">CB-2022</strain>
    </source>
</reference>
<evidence type="ECO:0000313" key="2">
    <source>
        <dbReference type="Proteomes" id="UP000831701"/>
    </source>
</evidence>
<keyword evidence="2" id="KW-1185">Reference proteome</keyword>
<organism evidence="1 2">
    <name type="scientific">Scortum barcoo</name>
    <name type="common">barcoo grunter</name>
    <dbReference type="NCBI Taxonomy" id="214431"/>
    <lineage>
        <taxon>Eukaryota</taxon>
        <taxon>Metazoa</taxon>
        <taxon>Chordata</taxon>
        <taxon>Craniata</taxon>
        <taxon>Vertebrata</taxon>
        <taxon>Euteleostomi</taxon>
        <taxon>Actinopterygii</taxon>
        <taxon>Neopterygii</taxon>
        <taxon>Teleostei</taxon>
        <taxon>Neoteleostei</taxon>
        <taxon>Acanthomorphata</taxon>
        <taxon>Eupercaria</taxon>
        <taxon>Centrarchiformes</taxon>
        <taxon>Terapontoidei</taxon>
        <taxon>Terapontidae</taxon>
        <taxon>Scortum</taxon>
    </lineage>
</organism>
<name>A0ACB8WU00_9TELE</name>